<dbReference type="Proteomes" id="UP000325286">
    <property type="component" value="Chromosome"/>
</dbReference>
<protein>
    <submittedName>
        <fullName evidence="2">Uncharacterized protein</fullName>
    </submittedName>
</protein>
<reference evidence="2 3" key="1">
    <citation type="submission" date="2019-08" db="EMBL/GenBank/DDBJ databases">
        <title>Deep-cultivation of Planctomycetes and their phenomic and genomic characterization uncovers novel biology.</title>
        <authorList>
            <person name="Wiegand S."/>
            <person name="Jogler M."/>
            <person name="Boedeker C."/>
            <person name="Pinto D."/>
            <person name="Vollmers J."/>
            <person name="Rivas-Marin E."/>
            <person name="Kohn T."/>
            <person name="Peeters S.H."/>
            <person name="Heuer A."/>
            <person name="Rast P."/>
            <person name="Oberbeckmann S."/>
            <person name="Bunk B."/>
            <person name="Jeske O."/>
            <person name="Meyerdierks A."/>
            <person name="Storesund J.E."/>
            <person name="Kallscheuer N."/>
            <person name="Luecker S."/>
            <person name="Lage O.M."/>
            <person name="Pohl T."/>
            <person name="Merkel B.J."/>
            <person name="Hornburger P."/>
            <person name="Mueller R.-W."/>
            <person name="Bruemmer F."/>
            <person name="Labrenz M."/>
            <person name="Spormann A.M."/>
            <person name="Op den Camp H."/>
            <person name="Overmann J."/>
            <person name="Amann R."/>
            <person name="Jetten M.S.M."/>
            <person name="Mascher T."/>
            <person name="Medema M.H."/>
            <person name="Devos D.P."/>
            <person name="Kaster A.-K."/>
            <person name="Ovreas L."/>
            <person name="Rohde M."/>
            <person name="Galperin M.Y."/>
            <person name="Jogler C."/>
        </authorList>
    </citation>
    <scope>NUCLEOTIDE SEQUENCE [LARGE SCALE GENOMIC DNA]</scope>
    <source>
        <strain evidence="2 3">UC8</strain>
    </source>
</reference>
<gene>
    <name evidence="2" type="ORF">UC8_41140</name>
</gene>
<dbReference type="AlphaFoldDB" id="A0A5B9QSV6"/>
<evidence type="ECO:0000313" key="3">
    <source>
        <dbReference type="Proteomes" id="UP000325286"/>
    </source>
</evidence>
<feature type="region of interest" description="Disordered" evidence="1">
    <location>
        <begin position="1"/>
        <end position="21"/>
    </location>
</feature>
<name>A0A5B9QSV6_9BACT</name>
<proteinExistence type="predicted"/>
<keyword evidence="3" id="KW-1185">Reference proteome</keyword>
<evidence type="ECO:0000256" key="1">
    <source>
        <dbReference type="SAM" id="MobiDB-lite"/>
    </source>
</evidence>
<dbReference type="RefSeq" id="WP_068141585.1">
    <property type="nucleotide sequence ID" value="NZ_CP042914.1"/>
</dbReference>
<organism evidence="2 3">
    <name type="scientific">Roseimaritima ulvae</name>
    <dbReference type="NCBI Taxonomy" id="980254"/>
    <lineage>
        <taxon>Bacteria</taxon>
        <taxon>Pseudomonadati</taxon>
        <taxon>Planctomycetota</taxon>
        <taxon>Planctomycetia</taxon>
        <taxon>Pirellulales</taxon>
        <taxon>Pirellulaceae</taxon>
        <taxon>Roseimaritima</taxon>
    </lineage>
</organism>
<accession>A0A5B9QSV6</accession>
<dbReference type="KEGG" id="rul:UC8_41140"/>
<evidence type="ECO:0000313" key="2">
    <source>
        <dbReference type="EMBL" id="QEG42084.1"/>
    </source>
</evidence>
<sequence>MAPKKKAKKGTTAEQKQSSSKRKYFNLFPSEYAREYENELVYEEKYGIKRKSRVNQDQIWDDLFGKWLDFLAEYGKAFPNGPEAMPVWDRAQIMQEHGLDKKEFVEFIVYLKRKFWGSVANWEAMDGCPADFTARVAATIIQSSIGNVKKT</sequence>
<dbReference type="EMBL" id="CP042914">
    <property type="protein sequence ID" value="QEG42084.1"/>
    <property type="molecule type" value="Genomic_DNA"/>
</dbReference>